<comment type="caution">
    <text evidence="6">The sequence shown here is derived from an EMBL/GenBank/DDBJ whole genome shotgun (WGS) entry which is preliminary data.</text>
</comment>
<dbReference type="GO" id="GO:0000976">
    <property type="term" value="F:transcription cis-regulatory region binding"/>
    <property type="evidence" value="ECO:0007669"/>
    <property type="project" value="TreeGrafter"/>
</dbReference>
<name>A0A7W7T5I6_9PSEU</name>
<keyword evidence="3" id="KW-0804">Transcription</keyword>
<dbReference type="RefSeq" id="WP_184669292.1">
    <property type="nucleotide sequence ID" value="NZ_BAABAI010000029.1"/>
</dbReference>
<gene>
    <name evidence="6" type="ORF">F4559_003029</name>
</gene>
<dbReference type="EMBL" id="JACHJS010000001">
    <property type="protein sequence ID" value="MBB4965670.1"/>
    <property type="molecule type" value="Genomic_DNA"/>
</dbReference>
<keyword evidence="1" id="KW-0805">Transcription regulation</keyword>
<keyword evidence="7" id="KW-1185">Reference proteome</keyword>
<evidence type="ECO:0000256" key="4">
    <source>
        <dbReference type="PROSITE-ProRule" id="PRU00335"/>
    </source>
</evidence>
<dbReference type="SUPFAM" id="SSF46689">
    <property type="entry name" value="Homeodomain-like"/>
    <property type="match status" value="1"/>
</dbReference>
<feature type="domain" description="HTH tetR-type" evidence="5">
    <location>
        <begin position="7"/>
        <end position="67"/>
    </location>
</feature>
<dbReference type="InterPro" id="IPR036271">
    <property type="entry name" value="Tet_transcr_reg_TetR-rel_C_sf"/>
</dbReference>
<dbReference type="InterPro" id="IPR009057">
    <property type="entry name" value="Homeodomain-like_sf"/>
</dbReference>
<dbReference type="Proteomes" id="UP000542674">
    <property type="component" value="Unassembled WGS sequence"/>
</dbReference>
<protein>
    <submittedName>
        <fullName evidence="6">AcrR family transcriptional regulator</fullName>
    </submittedName>
</protein>
<evidence type="ECO:0000259" key="5">
    <source>
        <dbReference type="PROSITE" id="PS50977"/>
    </source>
</evidence>
<dbReference type="PANTHER" id="PTHR30055:SF234">
    <property type="entry name" value="HTH-TYPE TRANSCRIPTIONAL REGULATOR BETI"/>
    <property type="match status" value="1"/>
</dbReference>
<accession>A0A7W7T5I6</accession>
<dbReference type="PANTHER" id="PTHR30055">
    <property type="entry name" value="HTH-TYPE TRANSCRIPTIONAL REGULATOR RUTR"/>
    <property type="match status" value="1"/>
</dbReference>
<evidence type="ECO:0000256" key="1">
    <source>
        <dbReference type="ARBA" id="ARBA00023015"/>
    </source>
</evidence>
<dbReference type="SUPFAM" id="SSF48498">
    <property type="entry name" value="Tetracyclin repressor-like, C-terminal domain"/>
    <property type="match status" value="1"/>
</dbReference>
<organism evidence="6 7">
    <name type="scientific">Saccharothrix violaceirubra</name>
    <dbReference type="NCBI Taxonomy" id="413306"/>
    <lineage>
        <taxon>Bacteria</taxon>
        <taxon>Bacillati</taxon>
        <taxon>Actinomycetota</taxon>
        <taxon>Actinomycetes</taxon>
        <taxon>Pseudonocardiales</taxon>
        <taxon>Pseudonocardiaceae</taxon>
        <taxon>Saccharothrix</taxon>
    </lineage>
</organism>
<evidence type="ECO:0000256" key="3">
    <source>
        <dbReference type="ARBA" id="ARBA00023163"/>
    </source>
</evidence>
<dbReference type="InterPro" id="IPR050109">
    <property type="entry name" value="HTH-type_TetR-like_transc_reg"/>
</dbReference>
<evidence type="ECO:0000313" key="6">
    <source>
        <dbReference type="EMBL" id="MBB4965670.1"/>
    </source>
</evidence>
<dbReference type="Gene3D" id="1.10.10.60">
    <property type="entry name" value="Homeodomain-like"/>
    <property type="match status" value="1"/>
</dbReference>
<dbReference type="AlphaFoldDB" id="A0A7W7T5I6"/>
<proteinExistence type="predicted"/>
<evidence type="ECO:0000313" key="7">
    <source>
        <dbReference type="Proteomes" id="UP000542674"/>
    </source>
</evidence>
<dbReference type="GO" id="GO:0003700">
    <property type="term" value="F:DNA-binding transcription factor activity"/>
    <property type="evidence" value="ECO:0007669"/>
    <property type="project" value="TreeGrafter"/>
</dbReference>
<sequence length="199" mass="21098">MTPRRTAAVREDLITSAQRLISTRGTAGLTVRDIAREAGVAAGALYNHFSDKEELLALALHAHVSAVDRSHGSPTLDGTLAENLKALVTHALAVHIVMLPAFVGLVGSPEVMARFDALPNPLVAGLGLRAAVVGYLERERARGEVAVGVDLEIVATLLIGACHELVMPHLYRNAPLPESVDPSFVDRLVSTVLDGIVPR</sequence>
<dbReference type="Gene3D" id="1.10.357.10">
    <property type="entry name" value="Tetracycline Repressor, domain 2"/>
    <property type="match status" value="1"/>
</dbReference>
<dbReference type="InterPro" id="IPR001647">
    <property type="entry name" value="HTH_TetR"/>
</dbReference>
<reference evidence="6 7" key="1">
    <citation type="submission" date="2020-08" db="EMBL/GenBank/DDBJ databases">
        <title>Sequencing the genomes of 1000 actinobacteria strains.</title>
        <authorList>
            <person name="Klenk H.-P."/>
        </authorList>
    </citation>
    <scope>NUCLEOTIDE SEQUENCE [LARGE SCALE GENOMIC DNA]</scope>
    <source>
        <strain evidence="6 7">DSM 45084</strain>
    </source>
</reference>
<keyword evidence="2 4" id="KW-0238">DNA-binding</keyword>
<dbReference type="PROSITE" id="PS50977">
    <property type="entry name" value="HTH_TETR_2"/>
    <property type="match status" value="1"/>
</dbReference>
<evidence type="ECO:0000256" key="2">
    <source>
        <dbReference type="ARBA" id="ARBA00023125"/>
    </source>
</evidence>
<dbReference type="Pfam" id="PF00440">
    <property type="entry name" value="TetR_N"/>
    <property type="match status" value="1"/>
</dbReference>
<dbReference type="PRINTS" id="PR00455">
    <property type="entry name" value="HTHTETR"/>
</dbReference>
<feature type="DNA-binding region" description="H-T-H motif" evidence="4">
    <location>
        <begin position="30"/>
        <end position="49"/>
    </location>
</feature>